<dbReference type="NCBIfam" id="NF046101">
    <property type="entry name" value="PA3496_fam"/>
    <property type="match status" value="1"/>
</dbReference>
<dbReference type="InterPro" id="IPR058059">
    <property type="entry name" value="PA3496-like"/>
</dbReference>
<accession>A0ABY1ZE23</accession>
<protein>
    <submittedName>
        <fullName evidence="1">Uncharacterized protein</fullName>
    </submittedName>
</protein>
<gene>
    <name evidence="1" type="ORF">EZI54_21870</name>
</gene>
<sequence length="72" mass="8378">MRSTGNATQGTNQPVESVQAEILSIFDHLQRDEMRDREQAAARRRLAARRAIEQHFERKALEESIRDGWLDD</sequence>
<organism evidence="1 2">
    <name type="scientific">Marinobacter halodurans</name>
    <dbReference type="NCBI Taxonomy" id="2528979"/>
    <lineage>
        <taxon>Bacteria</taxon>
        <taxon>Pseudomonadati</taxon>
        <taxon>Pseudomonadota</taxon>
        <taxon>Gammaproteobacteria</taxon>
        <taxon>Pseudomonadales</taxon>
        <taxon>Marinobacteraceae</taxon>
        <taxon>Marinobacter</taxon>
    </lineage>
</organism>
<evidence type="ECO:0000313" key="1">
    <source>
        <dbReference type="EMBL" id="TBW47979.1"/>
    </source>
</evidence>
<evidence type="ECO:0000313" key="2">
    <source>
        <dbReference type="Proteomes" id="UP000313645"/>
    </source>
</evidence>
<dbReference type="EMBL" id="SJDL01000054">
    <property type="protein sequence ID" value="TBW47979.1"/>
    <property type="molecule type" value="Genomic_DNA"/>
</dbReference>
<proteinExistence type="predicted"/>
<dbReference type="Proteomes" id="UP000313645">
    <property type="component" value="Unassembled WGS sequence"/>
</dbReference>
<reference evidence="1 2" key="1">
    <citation type="submission" date="2019-02" db="EMBL/GenBank/DDBJ databases">
        <title>Marinobacter halodurans sp. nov., a marine bacterium isolated from sea tidal flat.</title>
        <authorList>
            <person name="Yoo Y."/>
            <person name="Lee D.W."/>
            <person name="Kim B.S."/>
            <person name="Kim J.-J."/>
        </authorList>
    </citation>
    <scope>NUCLEOTIDE SEQUENCE [LARGE SCALE GENOMIC DNA]</scope>
    <source>
        <strain evidence="1 2">YJ-S3-2</strain>
    </source>
</reference>
<dbReference type="RefSeq" id="WP_131484010.1">
    <property type="nucleotide sequence ID" value="NZ_SJDL01000054.1"/>
</dbReference>
<keyword evidence="2" id="KW-1185">Reference proteome</keyword>
<comment type="caution">
    <text evidence="1">The sequence shown here is derived from an EMBL/GenBank/DDBJ whole genome shotgun (WGS) entry which is preliminary data.</text>
</comment>
<name>A0ABY1ZE23_9GAMM</name>